<dbReference type="GO" id="GO:0097510">
    <property type="term" value="P:base-excision repair, AP site formation via deaminated base removal"/>
    <property type="evidence" value="ECO:0007669"/>
    <property type="project" value="TreeGrafter"/>
</dbReference>
<dbReference type="SMART" id="SM00986">
    <property type="entry name" value="UDG"/>
    <property type="match status" value="1"/>
</dbReference>
<organism evidence="14 15">
    <name type="scientific">Xiashengella succiniciproducens</name>
    <dbReference type="NCBI Taxonomy" id="2949635"/>
    <lineage>
        <taxon>Bacteria</taxon>
        <taxon>Pseudomonadati</taxon>
        <taxon>Bacteroidota</taxon>
        <taxon>Bacteroidia</taxon>
        <taxon>Marinilabiliales</taxon>
        <taxon>Marinilabiliaceae</taxon>
        <taxon>Xiashengella</taxon>
    </lineage>
</organism>
<dbReference type="GO" id="GO:0005737">
    <property type="term" value="C:cytoplasm"/>
    <property type="evidence" value="ECO:0007669"/>
    <property type="project" value="UniProtKB-SubCell"/>
</dbReference>
<dbReference type="GO" id="GO:0004844">
    <property type="term" value="F:uracil DNA N-glycosylase activity"/>
    <property type="evidence" value="ECO:0007669"/>
    <property type="project" value="UniProtKB-UniRule"/>
</dbReference>
<reference evidence="14" key="2">
    <citation type="submission" date="2022-06" db="EMBL/GenBank/DDBJ databases">
        <title>Xiashengella guii gen. nov. sp. nov., a bacterium isolated form anaerobic digestion tank.</title>
        <authorList>
            <person name="Huang H."/>
        </authorList>
    </citation>
    <scope>NUCLEOTIDE SEQUENCE</scope>
    <source>
        <strain evidence="14">Ai-910</strain>
    </source>
</reference>
<dbReference type="PROSITE" id="PS00130">
    <property type="entry name" value="U_DNA_GLYCOSYLASE"/>
    <property type="match status" value="1"/>
</dbReference>
<comment type="catalytic activity">
    <reaction evidence="1 10 12">
        <text>Hydrolyzes single-stranded DNA or mismatched double-stranded DNA and polynucleotides, releasing free uracil.</text>
        <dbReference type="EC" id="3.2.2.27"/>
    </reaction>
</comment>
<reference evidence="14" key="1">
    <citation type="submission" date="2022-05" db="EMBL/GenBank/DDBJ databases">
        <authorList>
            <person name="Sun X."/>
        </authorList>
    </citation>
    <scope>NUCLEOTIDE SEQUENCE</scope>
    <source>
        <strain evidence="14">Ai-910</strain>
    </source>
</reference>
<dbReference type="FunFam" id="3.40.470.10:FF:000001">
    <property type="entry name" value="Uracil-DNA glycosylase"/>
    <property type="match status" value="1"/>
</dbReference>
<evidence type="ECO:0000256" key="8">
    <source>
        <dbReference type="ARBA" id="ARBA00022801"/>
    </source>
</evidence>
<dbReference type="InterPro" id="IPR002043">
    <property type="entry name" value="UDG_fam1"/>
</dbReference>
<dbReference type="NCBIfam" id="NF003589">
    <property type="entry name" value="PRK05254.1-2"/>
    <property type="match status" value="1"/>
</dbReference>
<dbReference type="NCBIfam" id="TIGR00628">
    <property type="entry name" value="ung"/>
    <property type="match status" value="1"/>
</dbReference>
<evidence type="ECO:0000256" key="2">
    <source>
        <dbReference type="ARBA" id="ARBA00002631"/>
    </source>
</evidence>
<dbReference type="AlphaFoldDB" id="A0A9J6ZQJ7"/>
<evidence type="ECO:0000259" key="13">
    <source>
        <dbReference type="SMART" id="SM00986"/>
    </source>
</evidence>
<dbReference type="PANTHER" id="PTHR11264">
    <property type="entry name" value="URACIL-DNA GLYCOSYLASE"/>
    <property type="match status" value="1"/>
</dbReference>
<evidence type="ECO:0000313" key="14">
    <source>
        <dbReference type="EMBL" id="URW79536.1"/>
    </source>
</evidence>
<comment type="function">
    <text evidence="2 10 12">Excises uracil residues from the DNA which can arise as a result of misincorporation of dUMP residues by DNA polymerase or due to deamination of cytosine.</text>
</comment>
<dbReference type="InterPro" id="IPR036895">
    <property type="entry name" value="Uracil-DNA_glycosylase-like_sf"/>
</dbReference>
<feature type="domain" description="Uracil-DNA glycosylase-like" evidence="13">
    <location>
        <begin position="55"/>
        <end position="215"/>
    </location>
</feature>
<dbReference type="InterPro" id="IPR005122">
    <property type="entry name" value="Uracil-DNA_glycosylase-like"/>
</dbReference>
<evidence type="ECO:0000256" key="9">
    <source>
        <dbReference type="ARBA" id="ARBA00023204"/>
    </source>
</evidence>
<keyword evidence="9 10" id="KW-0234">DNA repair</keyword>
<dbReference type="EMBL" id="CP098400">
    <property type="protein sequence ID" value="URW79536.1"/>
    <property type="molecule type" value="Genomic_DNA"/>
</dbReference>
<evidence type="ECO:0000256" key="10">
    <source>
        <dbReference type="HAMAP-Rule" id="MF_00148"/>
    </source>
</evidence>
<evidence type="ECO:0000256" key="5">
    <source>
        <dbReference type="ARBA" id="ARBA00018429"/>
    </source>
</evidence>
<comment type="similarity">
    <text evidence="3 10 12">Belongs to the uracil-DNA glycosylase (UDG) superfamily. UNG family.</text>
</comment>
<evidence type="ECO:0000256" key="4">
    <source>
        <dbReference type="ARBA" id="ARBA00012030"/>
    </source>
</evidence>
<evidence type="ECO:0000256" key="11">
    <source>
        <dbReference type="PROSITE-ProRule" id="PRU10072"/>
    </source>
</evidence>
<gene>
    <name evidence="10 14" type="primary">ung</name>
    <name evidence="14" type="ORF">M9189_11800</name>
</gene>
<keyword evidence="7 10" id="KW-0227">DNA damage</keyword>
<dbReference type="SMART" id="SM00987">
    <property type="entry name" value="UreE_C"/>
    <property type="match status" value="1"/>
</dbReference>
<dbReference type="InterPro" id="IPR018085">
    <property type="entry name" value="Ura-DNA_Glyclase_AS"/>
</dbReference>
<dbReference type="Pfam" id="PF03167">
    <property type="entry name" value="UDG"/>
    <property type="match status" value="1"/>
</dbReference>
<proteinExistence type="inferred from homology"/>
<evidence type="ECO:0000313" key="15">
    <source>
        <dbReference type="Proteomes" id="UP001056426"/>
    </source>
</evidence>
<dbReference type="HAMAP" id="MF_00148">
    <property type="entry name" value="UDG"/>
    <property type="match status" value="1"/>
</dbReference>
<dbReference type="SUPFAM" id="SSF52141">
    <property type="entry name" value="Uracil-DNA glycosylase-like"/>
    <property type="match status" value="1"/>
</dbReference>
<sequence>MTRVNINPHIEESWKQALSGEFQSPYFAQLKEFLIEERKSQIVFPPAPKIFAAFDTTPLEKVKVVILGQDPYHGPGQAHGLAFSVPEGIALPPSLQNIFKEISDDLGIRMSGKGNLEPWARQGVLLLNATLTVRAHQAGSHQKRGWELFTDAAIKAVSEKCEGVVFHLWGAYAQAKEGLIDKSKHYILKAPHPSPLSAHRGFMGCKHFSKTNEILVSQNKEPINWAL</sequence>
<evidence type="ECO:0000256" key="7">
    <source>
        <dbReference type="ARBA" id="ARBA00022763"/>
    </source>
</evidence>
<dbReference type="NCBIfam" id="NF003592">
    <property type="entry name" value="PRK05254.1-5"/>
    <property type="match status" value="1"/>
</dbReference>
<dbReference type="NCBIfam" id="NF003591">
    <property type="entry name" value="PRK05254.1-4"/>
    <property type="match status" value="1"/>
</dbReference>
<dbReference type="Proteomes" id="UP001056426">
    <property type="component" value="Chromosome"/>
</dbReference>
<keyword evidence="14" id="KW-0326">Glycosidase</keyword>
<dbReference type="PANTHER" id="PTHR11264:SF0">
    <property type="entry name" value="URACIL-DNA GLYCOSYLASE"/>
    <property type="match status" value="1"/>
</dbReference>
<evidence type="ECO:0000256" key="3">
    <source>
        <dbReference type="ARBA" id="ARBA00008184"/>
    </source>
</evidence>
<comment type="subcellular location">
    <subcellularLocation>
        <location evidence="10">Cytoplasm</location>
    </subcellularLocation>
</comment>
<dbReference type="EC" id="3.2.2.27" evidence="4 10"/>
<keyword evidence="8 10" id="KW-0378">Hydrolase</keyword>
<evidence type="ECO:0000256" key="1">
    <source>
        <dbReference type="ARBA" id="ARBA00001400"/>
    </source>
</evidence>
<protein>
    <recommendedName>
        <fullName evidence="5 10">Uracil-DNA glycosylase</fullName>
        <shortName evidence="10">UDG</shortName>
        <ecNumber evidence="4 10">3.2.2.27</ecNumber>
    </recommendedName>
</protein>
<keyword evidence="6 10" id="KW-0963">Cytoplasm</keyword>
<dbReference type="CDD" id="cd10027">
    <property type="entry name" value="UDG-F1-like"/>
    <property type="match status" value="1"/>
</dbReference>
<keyword evidence="15" id="KW-1185">Reference proteome</keyword>
<dbReference type="NCBIfam" id="NF003588">
    <property type="entry name" value="PRK05254.1-1"/>
    <property type="match status" value="1"/>
</dbReference>
<dbReference type="RefSeq" id="WP_250723494.1">
    <property type="nucleotide sequence ID" value="NZ_CP098400.1"/>
</dbReference>
<dbReference type="Gene3D" id="3.40.470.10">
    <property type="entry name" value="Uracil-DNA glycosylase-like domain"/>
    <property type="match status" value="1"/>
</dbReference>
<evidence type="ECO:0000256" key="12">
    <source>
        <dbReference type="RuleBase" id="RU003780"/>
    </source>
</evidence>
<name>A0A9J6ZQJ7_9BACT</name>
<dbReference type="KEGG" id="alkq:M9189_11800"/>
<evidence type="ECO:0000256" key="6">
    <source>
        <dbReference type="ARBA" id="ARBA00022490"/>
    </source>
</evidence>
<accession>A0A9J6ZQJ7</accession>
<feature type="active site" description="Proton acceptor" evidence="10 11">
    <location>
        <position position="70"/>
    </location>
</feature>